<dbReference type="AlphaFoldDB" id="A0A7J6LNB7"/>
<dbReference type="EMBL" id="JAAPAO010000400">
    <property type="protein sequence ID" value="KAF4660799.1"/>
    <property type="molecule type" value="Genomic_DNA"/>
</dbReference>
<keyword evidence="2" id="KW-1185">Reference proteome</keyword>
<sequence>MEPYKKFDIHSLVFEALKVVEGLEVAPMGIVSDNSYTHRAGEVVLSSNNNAGNPYPAPEGVCRTTKHGYTGCTCPNNTVLYCKAPSSWSDLPEACVCGQKCSDDSVCPQPPEGFNAKPFCHKGVCLLGCLWLKKCPTDMTCIFDFLMVCQWRRRAVVFLKNIKYTMTSCSTPNLFYYLYFHRWEIIPALLFSANHKTRPGKHECLEVQF</sequence>
<dbReference type="Proteomes" id="UP000591131">
    <property type="component" value="Unassembled WGS sequence"/>
</dbReference>
<evidence type="ECO:0000313" key="2">
    <source>
        <dbReference type="Proteomes" id="UP000591131"/>
    </source>
</evidence>
<evidence type="ECO:0000313" key="1">
    <source>
        <dbReference type="EMBL" id="KAF4660799.1"/>
    </source>
</evidence>
<proteinExistence type="predicted"/>
<reference evidence="1 2" key="1">
    <citation type="submission" date="2020-04" db="EMBL/GenBank/DDBJ databases">
        <title>Perkinsus chesapeaki whole genome sequence.</title>
        <authorList>
            <person name="Bogema D.R."/>
        </authorList>
    </citation>
    <scope>NUCLEOTIDE SEQUENCE [LARGE SCALE GENOMIC DNA]</scope>
    <source>
        <strain evidence="1">ATCC PRA-425</strain>
    </source>
</reference>
<organism evidence="1 2">
    <name type="scientific">Perkinsus chesapeaki</name>
    <name type="common">Clam parasite</name>
    <name type="synonym">Perkinsus andrewsi</name>
    <dbReference type="NCBI Taxonomy" id="330153"/>
    <lineage>
        <taxon>Eukaryota</taxon>
        <taxon>Sar</taxon>
        <taxon>Alveolata</taxon>
        <taxon>Perkinsozoa</taxon>
        <taxon>Perkinsea</taxon>
        <taxon>Perkinsida</taxon>
        <taxon>Perkinsidae</taxon>
        <taxon>Perkinsus</taxon>
    </lineage>
</organism>
<protein>
    <submittedName>
        <fullName evidence="1">Uncharacterized protein</fullName>
    </submittedName>
</protein>
<accession>A0A7J6LNB7</accession>
<name>A0A7J6LNB7_PERCH</name>
<gene>
    <name evidence="1" type="ORF">FOL47_007022</name>
</gene>
<comment type="caution">
    <text evidence="1">The sequence shown here is derived from an EMBL/GenBank/DDBJ whole genome shotgun (WGS) entry which is preliminary data.</text>
</comment>